<proteinExistence type="predicted"/>
<dbReference type="EMBL" id="CAADFR010000001">
    <property type="protein sequence ID" value="VFK36347.1"/>
    <property type="molecule type" value="Genomic_DNA"/>
</dbReference>
<dbReference type="EMBL" id="CAADFU010000001">
    <property type="protein sequence ID" value="VFK38547.1"/>
    <property type="molecule type" value="Genomic_DNA"/>
</dbReference>
<evidence type="ECO:0000313" key="1">
    <source>
        <dbReference type="EMBL" id="VFK36347.1"/>
    </source>
</evidence>
<protein>
    <submittedName>
        <fullName evidence="3">Uncharacterized protein</fullName>
    </submittedName>
</protein>
<evidence type="ECO:0000313" key="2">
    <source>
        <dbReference type="EMBL" id="VFK38547.1"/>
    </source>
</evidence>
<dbReference type="InterPro" id="IPR025354">
    <property type="entry name" value="DUF4258"/>
</dbReference>
<reference evidence="3" key="1">
    <citation type="submission" date="2019-02" db="EMBL/GenBank/DDBJ databases">
        <authorList>
            <person name="Gruber-Vodicka R. H."/>
            <person name="Seah K. B. B."/>
        </authorList>
    </citation>
    <scope>NUCLEOTIDE SEQUENCE</scope>
    <source>
        <strain evidence="3">BECK_S127</strain>
        <strain evidence="2">BECK_S1320</strain>
        <strain evidence="1">BECK_S1321</strain>
    </source>
</reference>
<dbReference type="EMBL" id="CAADHB010000032">
    <property type="protein sequence ID" value="VFK79001.1"/>
    <property type="molecule type" value="Genomic_DNA"/>
</dbReference>
<accession>A0A451BL64</accession>
<gene>
    <name evidence="3" type="ORF">BECKSD772D_GA0070982_10329</name>
    <name evidence="2" type="ORF">BECKSD772E_GA0070983_100119</name>
    <name evidence="1" type="ORF">BECKSD772F_GA0070984_100120</name>
</gene>
<organism evidence="3">
    <name type="scientific">Candidatus Kentrum sp. SD</name>
    <dbReference type="NCBI Taxonomy" id="2126332"/>
    <lineage>
        <taxon>Bacteria</taxon>
        <taxon>Pseudomonadati</taxon>
        <taxon>Pseudomonadota</taxon>
        <taxon>Gammaproteobacteria</taxon>
        <taxon>Candidatus Kentrum</taxon>
    </lineage>
</organism>
<name>A0A451BL64_9GAMM</name>
<dbReference type="Pfam" id="PF14076">
    <property type="entry name" value="DUF4258"/>
    <property type="match status" value="1"/>
</dbReference>
<dbReference type="AlphaFoldDB" id="A0A451BL64"/>
<sequence>MVERNISVTEIREAGEKAFIIEDYPDDKYGPTCLLLGSTVAGRFLRIQVACGTMRP</sequence>
<evidence type="ECO:0000313" key="3">
    <source>
        <dbReference type="EMBL" id="VFK79001.1"/>
    </source>
</evidence>